<evidence type="ECO:0000256" key="2">
    <source>
        <dbReference type="ARBA" id="ARBA00023235"/>
    </source>
</evidence>
<dbReference type="GO" id="GO:0047661">
    <property type="term" value="F:amino-acid racemase activity"/>
    <property type="evidence" value="ECO:0007669"/>
    <property type="project" value="InterPro"/>
</dbReference>
<dbReference type="AlphaFoldDB" id="R4K7T7"/>
<sequence length="231" mass="25908">MKKLGLIGGMGPESTIPYYHDIVYGVQSKVGKKFFPNLTIESVNVFDILNMCERKEYEALINYLMAAINNLRASGADFIALSANTPHIVFDELQKRSPIQLVSIIEAACDEAKRRNISKIGLLGTIFTMNGEFFKKPFLKNHIEVITPTDEEKGFVNQKISQELELGIVKEETLSAFLKIVQRMKDENGIQAIVLGCTELPLLFKGVKTPVDCLDTMQIHIQTLVNMIIDD</sequence>
<dbReference type="RefSeq" id="WP_015616891.1">
    <property type="nucleotide sequence ID" value="NC_021182.1"/>
</dbReference>
<dbReference type="Pfam" id="PF01177">
    <property type="entry name" value="Asp_Glu_race"/>
    <property type="match status" value="1"/>
</dbReference>
<keyword evidence="2" id="KW-0413">Isomerase</keyword>
<dbReference type="eggNOG" id="COG1794">
    <property type="taxonomic scope" value="Bacteria"/>
</dbReference>
<dbReference type="SUPFAM" id="SSF53681">
    <property type="entry name" value="Aspartate/glutamate racemase"/>
    <property type="match status" value="2"/>
</dbReference>
<name>R4K7T7_CLOPA</name>
<dbReference type="KEGG" id="cpas:Clopa_3858"/>
<dbReference type="NCBIfam" id="TIGR00035">
    <property type="entry name" value="asp_race"/>
    <property type="match status" value="1"/>
</dbReference>
<dbReference type="InterPro" id="IPR001920">
    <property type="entry name" value="Asp/Glu_race"/>
</dbReference>
<dbReference type="Proteomes" id="UP000013523">
    <property type="component" value="Chromosome"/>
</dbReference>
<proteinExistence type="inferred from homology"/>
<evidence type="ECO:0000313" key="4">
    <source>
        <dbReference type="Proteomes" id="UP000013523"/>
    </source>
</evidence>
<dbReference type="EMBL" id="CP003261">
    <property type="protein sequence ID" value="AGK98613.1"/>
    <property type="molecule type" value="Genomic_DNA"/>
</dbReference>
<comment type="similarity">
    <text evidence="1">Belongs to the aspartate/glutamate racemases family.</text>
</comment>
<evidence type="ECO:0000256" key="1">
    <source>
        <dbReference type="ARBA" id="ARBA00007847"/>
    </source>
</evidence>
<dbReference type="InterPro" id="IPR015942">
    <property type="entry name" value="Asp/Glu/hydantoin_racemase"/>
</dbReference>
<dbReference type="HOGENOM" id="CLU_055360_1_1_9"/>
<dbReference type="InterPro" id="IPR033134">
    <property type="entry name" value="Asp/Glu_racemase_AS_2"/>
</dbReference>
<reference evidence="3 4" key="1">
    <citation type="submission" date="2012-01" db="EMBL/GenBank/DDBJ databases">
        <title>Complete sequence of chromosome of Clostridium pasteurianum BC1.</title>
        <authorList>
            <consortium name="US DOE Joint Genome Institute"/>
            <person name="Lucas S."/>
            <person name="Han J."/>
            <person name="Lapidus A."/>
            <person name="Cheng J.-F."/>
            <person name="Goodwin L."/>
            <person name="Pitluck S."/>
            <person name="Peters L."/>
            <person name="Mikhailova N."/>
            <person name="Teshima H."/>
            <person name="Detter J.C."/>
            <person name="Han C."/>
            <person name="Tapia R."/>
            <person name="Land M."/>
            <person name="Hauser L."/>
            <person name="Kyrpides N."/>
            <person name="Ivanova N."/>
            <person name="Pagani I."/>
            <person name="Dunn J."/>
            <person name="Taghavi S."/>
            <person name="Francis A."/>
            <person name="van der Lelie D."/>
            <person name="Woyke T."/>
        </authorList>
    </citation>
    <scope>NUCLEOTIDE SEQUENCE [LARGE SCALE GENOMIC DNA]</scope>
    <source>
        <strain evidence="3 4">BC1</strain>
    </source>
</reference>
<dbReference type="Gene3D" id="3.40.50.1860">
    <property type="match status" value="2"/>
</dbReference>
<evidence type="ECO:0000313" key="3">
    <source>
        <dbReference type="EMBL" id="AGK98613.1"/>
    </source>
</evidence>
<organism evidence="3 4">
    <name type="scientific">Clostridium pasteurianum BC1</name>
    <dbReference type="NCBI Taxonomy" id="86416"/>
    <lineage>
        <taxon>Bacteria</taxon>
        <taxon>Bacillati</taxon>
        <taxon>Bacillota</taxon>
        <taxon>Clostridia</taxon>
        <taxon>Eubacteriales</taxon>
        <taxon>Clostridiaceae</taxon>
        <taxon>Clostridium</taxon>
    </lineage>
</organism>
<gene>
    <name evidence="3" type="ORF">Clopa_3858</name>
</gene>
<dbReference type="InterPro" id="IPR004380">
    <property type="entry name" value="Asp_race"/>
</dbReference>
<dbReference type="OrthoDB" id="9803739at2"/>
<protein>
    <submittedName>
        <fullName evidence="3">Aspartate racemase</fullName>
    </submittedName>
</protein>
<dbReference type="PROSITE" id="PS00924">
    <property type="entry name" value="ASP_GLU_RACEMASE_2"/>
    <property type="match status" value="1"/>
</dbReference>
<accession>R4K7T7</accession>
<dbReference type="STRING" id="86416.Clopa_3858"/>
<dbReference type="PANTHER" id="PTHR21198">
    <property type="entry name" value="GLUTAMATE RACEMASE"/>
    <property type="match status" value="1"/>
</dbReference>
<dbReference type="PANTHER" id="PTHR21198:SF7">
    <property type="entry name" value="ASPARTATE-GLUTAMATE RACEMASE FAMILY"/>
    <property type="match status" value="1"/>
</dbReference>
<dbReference type="PATRIC" id="fig|86416.3.peg.3855"/>
<keyword evidence="4" id="KW-1185">Reference proteome</keyword>